<evidence type="ECO:0000313" key="3">
    <source>
        <dbReference type="EMBL" id="AET68422.1"/>
    </source>
</evidence>
<dbReference type="PANTHER" id="PTHR48228">
    <property type="entry name" value="SUCCINYL-COA--D-CITRAMALATE COA-TRANSFERASE"/>
    <property type="match status" value="1"/>
</dbReference>
<dbReference type="Proteomes" id="UP000006346">
    <property type="component" value="Chromosome"/>
</dbReference>
<dbReference type="GO" id="GO:0016740">
    <property type="term" value="F:transferase activity"/>
    <property type="evidence" value="ECO:0007669"/>
    <property type="project" value="UniProtKB-KW"/>
</dbReference>
<dbReference type="RefSeq" id="WP_014185230.1">
    <property type="nucleotide sequence ID" value="NC_016584.1"/>
</dbReference>
<dbReference type="InterPro" id="IPR023606">
    <property type="entry name" value="CoA-Trfase_III_dom_1_sf"/>
</dbReference>
<dbReference type="SUPFAM" id="SSF89796">
    <property type="entry name" value="CoA-transferase family III (CaiB/BaiF)"/>
    <property type="match status" value="1"/>
</dbReference>
<accession>G7WFH9</accession>
<name>G7WFH9_DESOD</name>
<dbReference type="Gene3D" id="3.30.1540.10">
    <property type="entry name" value="formyl-coa transferase, domain 3"/>
    <property type="match status" value="1"/>
</dbReference>
<dbReference type="PANTHER" id="PTHR48228:SF6">
    <property type="entry name" value="L-CARNITINE COA-TRANSFERASE"/>
    <property type="match status" value="1"/>
</dbReference>
<comment type="similarity">
    <text evidence="1">Belongs to the CoA-transferase III family.</text>
</comment>
<dbReference type="eggNOG" id="COG1804">
    <property type="taxonomic scope" value="Bacteria"/>
</dbReference>
<dbReference type="Pfam" id="PF02515">
    <property type="entry name" value="CoA_transf_3"/>
    <property type="match status" value="1"/>
</dbReference>
<reference evidence="3 4" key="2">
    <citation type="journal article" date="2012" name="J. Bacteriol.">
        <title>Complete genome sequences of Desulfosporosinus orientis DSM765T, Desulfosporosinus youngiae DSM17734T, Desulfosporosinus meridiei DSM13257T, and Desulfosporosinus acidiphilus DSM22704T.</title>
        <authorList>
            <person name="Pester M."/>
            <person name="Brambilla E."/>
            <person name="Alazard D."/>
            <person name="Rattei T."/>
            <person name="Weinmaier T."/>
            <person name="Han J."/>
            <person name="Lucas S."/>
            <person name="Lapidus A."/>
            <person name="Cheng J.F."/>
            <person name="Goodwin L."/>
            <person name="Pitluck S."/>
            <person name="Peters L."/>
            <person name="Ovchinnikova G."/>
            <person name="Teshima H."/>
            <person name="Detter J.C."/>
            <person name="Han C.S."/>
            <person name="Tapia R."/>
            <person name="Land M.L."/>
            <person name="Hauser L."/>
            <person name="Kyrpides N.C."/>
            <person name="Ivanova N.N."/>
            <person name="Pagani I."/>
            <person name="Huntmann M."/>
            <person name="Wei C.L."/>
            <person name="Davenport K.W."/>
            <person name="Daligault H."/>
            <person name="Chain P.S."/>
            <person name="Chen A."/>
            <person name="Mavromatis K."/>
            <person name="Markowitz V."/>
            <person name="Szeto E."/>
            <person name="Mikhailova N."/>
            <person name="Pati A."/>
            <person name="Wagner M."/>
            <person name="Woyke T."/>
            <person name="Ollivier B."/>
            <person name="Klenk H.P."/>
            <person name="Spring S."/>
            <person name="Loy A."/>
        </authorList>
    </citation>
    <scope>NUCLEOTIDE SEQUENCE [LARGE SCALE GENOMIC DNA]</scope>
    <source>
        <strain evidence="4">ATCC 19365 / DSM 765 / NCIMB 8382 / VKM B-1628</strain>
    </source>
</reference>
<dbReference type="Gene3D" id="3.40.50.10540">
    <property type="entry name" value="Crotonobetainyl-coa:carnitine coa-transferase, domain 1"/>
    <property type="match status" value="1"/>
</dbReference>
<reference evidence="4" key="1">
    <citation type="submission" date="2011-11" db="EMBL/GenBank/DDBJ databases">
        <title>Complete sequence of Desulfosporosinus orientis DSM 765.</title>
        <authorList>
            <person name="Lucas S."/>
            <person name="Han J."/>
            <person name="Lapidus A."/>
            <person name="Cheng J.-F."/>
            <person name="Goodwin L."/>
            <person name="Pitluck S."/>
            <person name="Peters L."/>
            <person name="Ovchinnikova G."/>
            <person name="Teshima H."/>
            <person name="Detter J.C."/>
            <person name="Han C."/>
            <person name="Tapia R."/>
            <person name="Land M."/>
            <person name="Hauser L."/>
            <person name="Kyrpides N."/>
            <person name="Ivanova N."/>
            <person name="Pagani I."/>
            <person name="Pester M."/>
            <person name="Spring S."/>
            <person name="Ollivier B."/>
            <person name="Rattei T."/>
            <person name="Klenk H.-P."/>
            <person name="Wagner M."/>
            <person name="Loy A."/>
            <person name="Woyke T."/>
        </authorList>
    </citation>
    <scope>NUCLEOTIDE SEQUENCE [LARGE SCALE GENOMIC DNA]</scope>
    <source>
        <strain evidence="4">ATCC 19365 / DSM 765 / NCIMB 8382 / VKM B-1628</strain>
    </source>
</reference>
<evidence type="ECO:0000256" key="1">
    <source>
        <dbReference type="ARBA" id="ARBA00008383"/>
    </source>
</evidence>
<keyword evidence="4" id="KW-1185">Reference proteome</keyword>
<dbReference type="AlphaFoldDB" id="G7WFH9"/>
<organism evidence="3 4">
    <name type="scientific">Desulfosporosinus orientis (strain ATCC 19365 / DSM 765 / NCIMB 8382 / VKM B-1628 / Singapore I)</name>
    <name type="common">Desulfotomaculum orientis</name>
    <dbReference type="NCBI Taxonomy" id="768706"/>
    <lineage>
        <taxon>Bacteria</taxon>
        <taxon>Bacillati</taxon>
        <taxon>Bacillota</taxon>
        <taxon>Clostridia</taxon>
        <taxon>Eubacteriales</taxon>
        <taxon>Desulfitobacteriaceae</taxon>
        <taxon>Desulfosporosinus</taxon>
    </lineage>
</organism>
<dbReference type="KEGG" id="dor:Desor_2893"/>
<sequence>MERWRNVEKKPAPVFIPAYGPLSGLRVLLNGSVAAAPFAATMLSDFGAEVIQIELPRLGDALRTQRPGITDGDKDVSCTWAQNARNRLSFTLNTNMKIPESKEIFLSLIKNSDVWIENLVWLDKLGISDEMLMEVNPKLIIAHISGYGRPQFGGLPEVCNQGGYDPVAQAESGYLLLNGYPDRPPVWATQFMTDYTTGLYTALGIMMALHHVGRTGKGQSIDISMVEAIMRQMDDCFSAWLNSGQLKNRFGCKLPVFQPAELFTCKDRRWINIGAFGPIVYDRALRAFGLDPEEFPYLECGASPQAVASPKGVELSRRTAAFAAQHTADELKQIMVKAKVPAGIVKSVDEVCNDPHWIQRNTFIQVKDETLARDIKIMGVKPILSETPGAVWRGAPRLGQDTEMILRDLLGYSAGEIEQLKGRNLID</sequence>
<dbReference type="STRING" id="768706.Desor_2893"/>
<dbReference type="InterPro" id="IPR050509">
    <property type="entry name" value="CoA-transferase_III"/>
</dbReference>
<dbReference type="EMBL" id="CP003108">
    <property type="protein sequence ID" value="AET68422.1"/>
    <property type="molecule type" value="Genomic_DNA"/>
</dbReference>
<dbReference type="PATRIC" id="fig|768706.3.peg.2904"/>
<keyword evidence="2 3" id="KW-0808">Transferase</keyword>
<proteinExistence type="inferred from homology"/>
<evidence type="ECO:0000313" key="4">
    <source>
        <dbReference type="Proteomes" id="UP000006346"/>
    </source>
</evidence>
<dbReference type="InterPro" id="IPR003673">
    <property type="entry name" value="CoA-Trfase_fam_III"/>
</dbReference>
<dbReference type="HOGENOM" id="CLU_033975_2_0_9"/>
<dbReference type="OrthoDB" id="9797653at2"/>
<gene>
    <name evidence="3" type="ordered locus">Desor_2893</name>
</gene>
<dbReference type="InterPro" id="IPR044855">
    <property type="entry name" value="CoA-Trfase_III_dom3_sf"/>
</dbReference>
<evidence type="ECO:0000256" key="2">
    <source>
        <dbReference type="ARBA" id="ARBA00022679"/>
    </source>
</evidence>
<protein>
    <submittedName>
        <fullName evidence="3">Putative acyl-CoA transferase/carnitine dehydratase</fullName>
    </submittedName>
</protein>